<reference evidence="1 2" key="1">
    <citation type="submission" date="2013-09" db="EMBL/GenBank/DDBJ databases">
        <authorList>
            <person name="Zeng Z."/>
            <person name="Chen C."/>
        </authorList>
    </citation>
    <scope>NUCLEOTIDE SEQUENCE [LARGE SCALE GENOMIC DNA]</scope>
    <source>
        <strain evidence="1 2">WB 4.1-42</strain>
    </source>
</reference>
<dbReference type="InterPro" id="IPR013783">
    <property type="entry name" value="Ig-like_fold"/>
</dbReference>
<name>A0A0A2MN56_9FLAO</name>
<dbReference type="Proteomes" id="UP000030111">
    <property type="component" value="Unassembled WGS sequence"/>
</dbReference>
<keyword evidence="2" id="KW-1185">Reference proteome</keyword>
<evidence type="ECO:0000313" key="2">
    <source>
        <dbReference type="Proteomes" id="UP000030111"/>
    </source>
</evidence>
<dbReference type="SUPFAM" id="SSF49265">
    <property type="entry name" value="Fibronectin type III"/>
    <property type="match status" value="1"/>
</dbReference>
<proteinExistence type="predicted"/>
<dbReference type="AlphaFoldDB" id="A0A0A2MN56"/>
<dbReference type="EMBL" id="JRLY01000004">
    <property type="protein sequence ID" value="KGO93739.1"/>
    <property type="molecule type" value="Genomic_DNA"/>
</dbReference>
<accession>A0A0A2MN56</accession>
<dbReference type="STRING" id="1121898.GCA_000422725_00208"/>
<evidence type="ECO:0000313" key="1">
    <source>
        <dbReference type="EMBL" id="KGO93739.1"/>
    </source>
</evidence>
<comment type="caution">
    <text evidence="1">The sequence shown here is derived from an EMBL/GenBank/DDBJ whole genome shotgun (WGS) entry which is preliminary data.</text>
</comment>
<dbReference type="OrthoDB" id="789771at2"/>
<sequence length="226" mass="24031">MKKILMALAFSAAIIGCGSDDSGSGGTGNSDAAALLFPEQNSECTTGVVTSETQSTVTFKWDAAPDTESYFVYVKNLDTQATLQYNASTNTSMAITLNKATPYSWYVSANKADKSVNSETWKFYNAGDGVTSYAPFPADLVAPAMSSSVGGPSVNLQWATTDLDNDIVNHKIYLDTNANPTTLLGTYTTQTTTATVTAGSTYYWKVVTTDALGNTATSPIYQFKVL</sequence>
<dbReference type="RefSeq" id="WP_026991685.1">
    <property type="nucleotide sequence ID" value="NZ_JRLY01000004.1"/>
</dbReference>
<dbReference type="eggNOG" id="COG4733">
    <property type="taxonomic scope" value="Bacteria"/>
</dbReference>
<gene>
    <name evidence="1" type="ORF">Q766_07220</name>
</gene>
<dbReference type="InterPro" id="IPR036116">
    <property type="entry name" value="FN3_sf"/>
</dbReference>
<evidence type="ECO:0008006" key="3">
    <source>
        <dbReference type="Google" id="ProtNLM"/>
    </source>
</evidence>
<organism evidence="1 2">
    <name type="scientific">Flavobacterium subsaxonicum WB 4.1-42 = DSM 21790</name>
    <dbReference type="NCBI Taxonomy" id="1121898"/>
    <lineage>
        <taxon>Bacteria</taxon>
        <taxon>Pseudomonadati</taxon>
        <taxon>Bacteroidota</taxon>
        <taxon>Flavobacteriia</taxon>
        <taxon>Flavobacteriales</taxon>
        <taxon>Flavobacteriaceae</taxon>
        <taxon>Flavobacterium</taxon>
    </lineage>
</organism>
<dbReference type="Gene3D" id="2.60.40.10">
    <property type="entry name" value="Immunoglobulins"/>
    <property type="match status" value="2"/>
</dbReference>
<protein>
    <recommendedName>
        <fullName evidence="3">Fibronectin type-III domain-containing protein</fullName>
    </recommendedName>
</protein>
<dbReference type="PROSITE" id="PS51257">
    <property type="entry name" value="PROKAR_LIPOPROTEIN"/>
    <property type="match status" value="1"/>
</dbReference>